<dbReference type="RefSeq" id="WP_344799691.1">
    <property type="nucleotide sequence ID" value="NZ_BAABBN010000012.1"/>
</dbReference>
<evidence type="ECO:0000313" key="2">
    <source>
        <dbReference type="EMBL" id="GAA3933844.1"/>
    </source>
</evidence>
<evidence type="ECO:0000313" key="3">
    <source>
        <dbReference type="Proteomes" id="UP001501565"/>
    </source>
</evidence>
<gene>
    <name evidence="2" type="ORF">GCM10022277_33020</name>
</gene>
<sequence length="170" mass="19892">MFRQISSKLKYGQFTKAIMKLIPYTKLSIDVDADIETVRSKLEPHVEKFWTNGKVWGKRTTFEGQASNTGFKLYRNLKYQNSFFPVFDGEYIACEQGTRINIKARMLLFTNVFMIIFLGGILWSIIFSIFEGKEFTFMPSVIFVLSWVFMCAGFWLEIPKTLKALQRVFE</sequence>
<keyword evidence="1" id="KW-0812">Transmembrane</keyword>
<proteinExistence type="predicted"/>
<reference evidence="3" key="1">
    <citation type="journal article" date="2019" name="Int. J. Syst. Evol. Microbiol.">
        <title>The Global Catalogue of Microorganisms (GCM) 10K type strain sequencing project: providing services to taxonomists for standard genome sequencing and annotation.</title>
        <authorList>
            <consortium name="The Broad Institute Genomics Platform"/>
            <consortium name="The Broad Institute Genome Sequencing Center for Infectious Disease"/>
            <person name="Wu L."/>
            <person name="Ma J."/>
        </authorList>
    </citation>
    <scope>NUCLEOTIDE SEQUENCE [LARGE SCALE GENOMIC DNA]</scope>
    <source>
        <strain evidence="3">JCM 17551</strain>
    </source>
</reference>
<comment type="caution">
    <text evidence="2">The sequence shown here is derived from an EMBL/GenBank/DDBJ whole genome shotgun (WGS) entry which is preliminary data.</text>
</comment>
<protein>
    <submittedName>
        <fullName evidence="2">Uncharacterized protein</fullName>
    </submittedName>
</protein>
<organism evidence="2 3">
    <name type="scientific">Litoribacillus peritrichatus</name>
    <dbReference type="NCBI Taxonomy" id="718191"/>
    <lineage>
        <taxon>Bacteria</taxon>
        <taxon>Pseudomonadati</taxon>
        <taxon>Pseudomonadota</taxon>
        <taxon>Gammaproteobacteria</taxon>
        <taxon>Oceanospirillales</taxon>
        <taxon>Oceanospirillaceae</taxon>
        <taxon>Litoribacillus</taxon>
    </lineage>
</organism>
<keyword evidence="3" id="KW-1185">Reference proteome</keyword>
<name>A0ABP7N0Q0_9GAMM</name>
<accession>A0ABP7N0Q0</accession>
<feature type="transmembrane region" description="Helical" evidence="1">
    <location>
        <begin position="106"/>
        <end position="130"/>
    </location>
</feature>
<keyword evidence="1" id="KW-0472">Membrane</keyword>
<evidence type="ECO:0000256" key="1">
    <source>
        <dbReference type="SAM" id="Phobius"/>
    </source>
</evidence>
<dbReference type="EMBL" id="BAABBN010000012">
    <property type="protein sequence ID" value="GAA3933844.1"/>
    <property type="molecule type" value="Genomic_DNA"/>
</dbReference>
<feature type="transmembrane region" description="Helical" evidence="1">
    <location>
        <begin position="136"/>
        <end position="156"/>
    </location>
</feature>
<keyword evidence="1" id="KW-1133">Transmembrane helix</keyword>
<dbReference type="Proteomes" id="UP001501565">
    <property type="component" value="Unassembled WGS sequence"/>
</dbReference>